<dbReference type="InterPro" id="IPR008718">
    <property type="entry name" value="NolX"/>
</dbReference>
<reference evidence="2 3" key="1">
    <citation type="submission" date="2019-08" db="EMBL/GenBank/DDBJ databases">
        <title>Bioinformatics analysis of the strain L3 and L5.</title>
        <authorList>
            <person name="Li X."/>
        </authorList>
    </citation>
    <scope>NUCLEOTIDE SEQUENCE [LARGE SCALE GENOMIC DNA]</scope>
    <source>
        <strain evidence="2 3">L3</strain>
    </source>
</reference>
<gene>
    <name evidence="2" type="ORF">F0A16_05695</name>
</gene>
<evidence type="ECO:0000313" key="3">
    <source>
        <dbReference type="Proteomes" id="UP000466024"/>
    </source>
</evidence>
<dbReference type="AlphaFoldDB" id="A0A640WHC6"/>
<name>A0A640WHC6_9GAMM</name>
<comment type="caution">
    <text evidence="2">The sequence shown here is derived from an EMBL/GenBank/DDBJ whole genome shotgun (WGS) entry which is preliminary data.</text>
</comment>
<sequence length="1223" mass="135982">MANRIESFSHGDGVARETESEKTFLSALNNVVLPLPAPILKNVLDSSNNKGNSEAFSKLPEDAEIPESLSDIKLVNESDLKKDQYKIFSSEDGPAYAIQRKDDEIRFETQDGKRYLVSKENNPEAFDQLKTLHTEWGDVKEAISDGAKLLSPDDNIPVLTGDTKVKMLSDGVKLIDIPERGQYVVMEDYTSEHYSIITSDQVSLQTDAVDDAFADAGLPKGEETDIMMAETTEDGKSVSELYQEYMEEAYKDLPKDSKKAKYMRLLEAENMLSGGFQYLPYNTGPGRYGGSETEYADGMSELKAADARGMLDEGTLGDELAGLLTDEDIIADSEKFLDDAVDKIKNKDELEDKIADSMLDESYLETIESLGEDHAEGAQSRFSSDLEGLKLLNADRAEEVQNTLKFRVPISELNEIYKEGVDGVGEDNLLNASGDVASSLLQGIVTTLFGTKRGVDVYNKIINGEKVDVTPEERKKLDVIKSAHQALTNALNDQAGRNLESDNGRSPKPLSIDDIDKAIDKANVPLDQRGGVKGLLGGLVKSGTLSGAGGLVSMAAGIYKMSDGGLSLGETENERIEVARNFLSLVGVTPSLLNMTNEVYKGLSGNPGMGDALGIGKNLKDTWNKNFPTNSDAPPKSSIPSEFVHPDFDFGKESFSKDIWGQVSENLGETVTPVEDNLSELSDDEQDRVRRNIDSIAKDIRGPDIPDLDKKTKTQLVGGSLSLLGGLADAGGGTLDIVLGARGLDDLRKNGGEPIEFAQRSLQVGSGSFSSVMGLSSASEALGIAPQIATRVAAAAGLAGSVLGFVGAILGGVMAALADKKKEGVTEDIRDVFRDLSDDGVTEDDWGDKFNFTIHVEYSKSTEHDGRRDALFESWFPEDIPTWEAQPDKYKEFTETVSEDGEISESWISDFNGDKPDLVMHKYGHDFYDKNRDKIELLSRKWTEWDGSDDIVSRKDFEKILDDESTTKEEREAINLLLSDNAFFDLLDTFNSQWSGGRPKGTDGKISSKDLNQWRHLWIDQEREDKVEKEYSHDFYDENRDVIEYISRKWTDWDGSDDIVSRKDFEKLLDSDETSGEEKEAVQWLMDDPFFFDLLDTFAKGGKTDGKISSKDLNQWREQWIEKEHEEKVENNYSQSFYDEYRDTIEFISQKWTDWDGSDDIVSRKDFEKILDSDDTSDEEKEAVQWLMDDPFFFDLLDTFAKGGDGDGKISSKDLNKWREQWM</sequence>
<accession>A0A640WHC6</accession>
<keyword evidence="3" id="KW-1185">Reference proteome</keyword>
<protein>
    <submittedName>
        <fullName evidence="2">Uncharacterized protein</fullName>
    </submittedName>
</protein>
<organism evidence="2 3">
    <name type="scientific">Salinicola corii</name>
    <dbReference type="NCBI Taxonomy" id="2606937"/>
    <lineage>
        <taxon>Bacteria</taxon>
        <taxon>Pseudomonadati</taxon>
        <taxon>Pseudomonadota</taxon>
        <taxon>Gammaproteobacteria</taxon>
        <taxon>Oceanospirillales</taxon>
        <taxon>Halomonadaceae</taxon>
        <taxon>Salinicola</taxon>
    </lineage>
</organism>
<feature type="region of interest" description="Disordered" evidence="1">
    <location>
        <begin position="1"/>
        <end position="20"/>
    </location>
</feature>
<feature type="compositionally biased region" description="Basic and acidic residues" evidence="1">
    <location>
        <begin position="7"/>
        <end position="20"/>
    </location>
</feature>
<dbReference type="Pfam" id="PF05819">
    <property type="entry name" value="NolX"/>
    <property type="match status" value="1"/>
</dbReference>
<evidence type="ECO:0000313" key="2">
    <source>
        <dbReference type="EMBL" id="KAA0019813.1"/>
    </source>
</evidence>
<feature type="region of interest" description="Disordered" evidence="1">
    <location>
        <begin position="491"/>
        <end position="510"/>
    </location>
</feature>
<evidence type="ECO:0000256" key="1">
    <source>
        <dbReference type="SAM" id="MobiDB-lite"/>
    </source>
</evidence>
<dbReference type="RefSeq" id="WP_149434410.1">
    <property type="nucleotide sequence ID" value="NZ_VTPX01000002.1"/>
</dbReference>
<dbReference type="Proteomes" id="UP000466024">
    <property type="component" value="Unassembled WGS sequence"/>
</dbReference>
<proteinExistence type="predicted"/>
<dbReference type="EMBL" id="VTPX01000002">
    <property type="protein sequence ID" value="KAA0019813.1"/>
    <property type="molecule type" value="Genomic_DNA"/>
</dbReference>